<evidence type="ECO:0000313" key="1">
    <source>
        <dbReference type="EMBL" id="CAB3889880.1"/>
    </source>
</evidence>
<dbReference type="InterPro" id="IPR006944">
    <property type="entry name" value="Phage/GTA_portal"/>
</dbReference>
<evidence type="ECO:0008006" key="3">
    <source>
        <dbReference type="Google" id="ProtNLM"/>
    </source>
</evidence>
<sequence>MAKTRWYNPLTWRMFGYNDPKTGDFVEVDMAVGGKQTQSGERITPKTAVTVPIIWTCIKILSESVGGLPAPLYVEQTGQKAKGDSALERRVLRLLRKPNPRVTRLTFLKTAVVNMGLVGNSYNLIERNAQGEWIGLTPLPWDAVEIDTETLDLLYWVTLNGQRFPVAPENMLHFKLFSADGICGLSPVEFQAESMGLAKAGQNWSARFMRKGGFTGGYVIYDQFLTKEQQQQVMAKFPDVRQGDAADIGKIAILQGGPKLVPAGLSQKDSQFIESQQFQEEALAGIWGVPLWLANRASKTSIMGSNLEQQKSAFVTFGLKPYIDAIEDEINDKLLSKLGLFLEFVVEGLLRADSSARAQYYQAALGGSNGSGWMSVNEVRRKENMEPLVGDEYDRVTRWEMSTNAQQS</sequence>
<protein>
    <recommendedName>
        <fullName evidence="3">HK97 family phage portal protein</fullName>
    </recommendedName>
</protein>
<dbReference type="EMBL" id="CADILD010000002">
    <property type="protein sequence ID" value="CAB3889880.1"/>
    <property type="molecule type" value="Genomic_DNA"/>
</dbReference>
<dbReference type="AlphaFoldDB" id="A0A6S7DJJ9"/>
<accession>A0A6S7DJJ9</accession>
<reference evidence="1 2" key="1">
    <citation type="submission" date="2020-04" db="EMBL/GenBank/DDBJ databases">
        <authorList>
            <person name="De Canck E."/>
        </authorList>
    </citation>
    <scope>NUCLEOTIDE SEQUENCE [LARGE SCALE GENOMIC DNA]</scope>
    <source>
        <strain evidence="1 2">LMG 1861</strain>
    </source>
</reference>
<dbReference type="RefSeq" id="WP_175129170.1">
    <property type="nucleotide sequence ID" value="NZ_CADILD010000002.1"/>
</dbReference>
<proteinExistence type="predicted"/>
<dbReference type="Proteomes" id="UP000494105">
    <property type="component" value="Unassembled WGS sequence"/>
</dbReference>
<dbReference type="Pfam" id="PF04860">
    <property type="entry name" value="Phage_portal"/>
    <property type="match status" value="1"/>
</dbReference>
<name>A0A6S7DJJ9_9BURK</name>
<gene>
    <name evidence="1" type="ORF">LMG1861_03745</name>
</gene>
<dbReference type="NCBIfam" id="TIGR01537">
    <property type="entry name" value="portal_HK97"/>
    <property type="match status" value="1"/>
</dbReference>
<evidence type="ECO:0000313" key="2">
    <source>
        <dbReference type="Proteomes" id="UP000494105"/>
    </source>
</evidence>
<dbReference type="InterPro" id="IPR006427">
    <property type="entry name" value="Portal_HK97"/>
</dbReference>
<organism evidence="1 2">
    <name type="scientific">Achromobacter piechaudii</name>
    <dbReference type="NCBI Taxonomy" id="72556"/>
    <lineage>
        <taxon>Bacteria</taxon>
        <taxon>Pseudomonadati</taxon>
        <taxon>Pseudomonadota</taxon>
        <taxon>Betaproteobacteria</taxon>
        <taxon>Burkholderiales</taxon>
        <taxon>Alcaligenaceae</taxon>
        <taxon>Achromobacter</taxon>
    </lineage>
</organism>